<dbReference type="Proteomes" id="UP000293671">
    <property type="component" value="Unassembled WGS sequence"/>
</dbReference>
<name>A0A4Q7VZ71_9BURK</name>
<reference evidence="1 2" key="1">
    <citation type="submission" date="2019-02" db="EMBL/GenBank/DDBJ databases">
        <title>Genomic Encyclopedia of Type Strains, Phase IV (KMG-IV): sequencing the most valuable type-strain genomes for metagenomic binning, comparative biology and taxonomic classification.</title>
        <authorList>
            <person name="Goeker M."/>
        </authorList>
    </citation>
    <scope>NUCLEOTIDE SEQUENCE [LARGE SCALE GENOMIC DNA]</scope>
    <source>
        <strain evidence="1 2">DSM 19570</strain>
    </source>
</reference>
<sequence>MNPIPFDPFPFAPGPGPTDEPALTSTGVWIEEVAVVRTPTGARLRWQFSIAGPTFVYLIAIAYLWPDGKGVSVAACGRHFLMRRRFEFAFPPDVTVGPTDSARVLNNALLAGLRRAGLVDAEMQLGAAPAEFADWHATVSTVD</sequence>
<gene>
    <name evidence="1" type="ORF">EV670_0181</name>
</gene>
<dbReference type="RefSeq" id="WP_130429947.1">
    <property type="nucleotide sequence ID" value="NZ_SHKP01000004.1"/>
</dbReference>
<comment type="caution">
    <text evidence="1">The sequence shown here is derived from an EMBL/GenBank/DDBJ whole genome shotgun (WGS) entry which is preliminary data.</text>
</comment>
<protein>
    <submittedName>
        <fullName evidence="1">Uncharacterized protein</fullName>
    </submittedName>
</protein>
<dbReference type="EMBL" id="SHKP01000004">
    <property type="protein sequence ID" value="RZU02162.1"/>
    <property type="molecule type" value="Genomic_DNA"/>
</dbReference>
<keyword evidence="2" id="KW-1185">Reference proteome</keyword>
<dbReference type="AlphaFoldDB" id="A0A4Q7VZ71"/>
<evidence type="ECO:0000313" key="1">
    <source>
        <dbReference type="EMBL" id="RZU02162.1"/>
    </source>
</evidence>
<proteinExistence type="predicted"/>
<evidence type="ECO:0000313" key="2">
    <source>
        <dbReference type="Proteomes" id="UP000293671"/>
    </source>
</evidence>
<accession>A0A4Q7VZ71</accession>
<organism evidence="1 2">
    <name type="scientific">Rivibacter subsaxonicus</name>
    <dbReference type="NCBI Taxonomy" id="457575"/>
    <lineage>
        <taxon>Bacteria</taxon>
        <taxon>Pseudomonadati</taxon>
        <taxon>Pseudomonadota</taxon>
        <taxon>Betaproteobacteria</taxon>
        <taxon>Burkholderiales</taxon>
        <taxon>Rivibacter</taxon>
    </lineage>
</organism>